<sequence length="73" mass="7891">MIVECPHCGKPVVVDGLGRKPLNIPLKNVCESLRSHRSMVAAAKELGCSEGYIFGVLKASRLKVKDVIEGKSK</sequence>
<proteinExistence type="predicted"/>
<reference evidence="1" key="1">
    <citation type="journal article" date="2014" name="Front. Microbiol.">
        <title>High frequency of phylogenetically diverse reductive dehalogenase-homologous genes in deep subseafloor sedimentary metagenomes.</title>
        <authorList>
            <person name="Kawai M."/>
            <person name="Futagami T."/>
            <person name="Toyoda A."/>
            <person name="Takaki Y."/>
            <person name="Nishi S."/>
            <person name="Hori S."/>
            <person name="Arai W."/>
            <person name="Tsubouchi T."/>
            <person name="Morono Y."/>
            <person name="Uchiyama I."/>
            <person name="Ito T."/>
            <person name="Fujiyama A."/>
            <person name="Inagaki F."/>
            <person name="Takami H."/>
        </authorList>
    </citation>
    <scope>NUCLEOTIDE SEQUENCE</scope>
    <source>
        <strain evidence="1">Expedition CK06-06</strain>
    </source>
</reference>
<dbReference type="AlphaFoldDB" id="X1PH11"/>
<accession>X1PH11</accession>
<protein>
    <submittedName>
        <fullName evidence="1">Uncharacterized protein</fullName>
    </submittedName>
</protein>
<organism evidence="1">
    <name type="scientific">marine sediment metagenome</name>
    <dbReference type="NCBI Taxonomy" id="412755"/>
    <lineage>
        <taxon>unclassified sequences</taxon>
        <taxon>metagenomes</taxon>
        <taxon>ecological metagenomes</taxon>
    </lineage>
</organism>
<gene>
    <name evidence="1" type="ORF">S06H3_55063</name>
</gene>
<name>X1PH11_9ZZZZ</name>
<comment type="caution">
    <text evidence="1">The sequence shown here is derived from an EMBL/GenBank/DDBJ whole genome shotgun (WGS) entry which is preliminary data.</text>
</comment>
<dbReference type="EMBL" id="BARV01035269">
    <property type="protein sequence ID" value="GAI55582.1"/>
    <property type="molecule type" value="Genomic_DNA"/>
</dbReference>
<evidence type="ECO:0000313" key="1">
    <source>
        <dbReference type="EMBL" id="GAI55582.1"/>
    </source>
</evidence>